<sequence length="49" mass="5334">MVSTQEQFEQVQAAKKSINTASEEVKNQALLAMADHLLAATEEILTAKC</sequence>
<dbReference type="InterPro" id="IPR016162">
    <property type="entry name" value="Ald_DH_N"/>
</dbReference>
<reference evidence="1" key="1">
    <citation type="submission" date="2010-09" db="EMBL/GenBank/DDBJ databases">
        <authorList>
            <person name="Daugherty S.C."/>
            <person name="Kilian M."/>
            <person name="Tettelin H."/>
        </authorList>
    </citation>
    <scope>NUCLEOTIDE SEQUENCE [LARGE SCALE GENOMIC DNA]</scope>
    <source>
        <strain evidence="1">SK1302</strain>
    </source>
</reference>
<accession>A0ABN0B3C1</accession>
<dbReference type="EC" id="1.2.1.41" evidence="1"/>
<organism evidence="1">
    <name type="scientific">Streptococcus infantis SK1302</name>
    <dbReference type="NCBI Taxonomy" id="871237"/>
    <lineage>
        <taxon>Bacteria</taxon>
        <taxon>Bacillati</taxon>
        <taxon>Bacillota</taxon>
        <taxon>Bacilli</taxon>
        <taxon>Lactobacillales</taxon>
        <taxon>Streptococcaceae</taxon>
        <taxon>Streptococcus</taxon>
    </lineage>
</organism>
<proteinExistence type="predicted"/>
<keyword evidence="1" id="KW-0560">Oxidoreductase</keyword>
<comment type="caution">
    <text evidence="1">The sequence shown here is derived from an EMBL/GenBank/DDBJ whole genome shotgun (WGS) entry which is preliminary data.</text>
</comment>
<gene>
    <name evidence="1" type="ORF">SIN_1618</name>
</gene>
<dbReference type="GO" id="GO:0004350">
    <property type="term" value="F:glutamate-5-semialdehyde dehydrogenase activity"/>
    <property type="evidence" value="ECO:0007669"/>
    <property type="project" value="UniProtKB-EC"/>
</dbReference>
<evidence type="ECO:0000313" key="1">
    <source>
        <dbReference type="EMBL" id="EFO53686.1"/>
    </source>
</evidence>
<name>A0ABN0B3C1_9STRE</name>
<dbReference type="Gene3D" id="3.40.605.10">
    <property type="entry name" value="Aldehyde Dehydrogenase, Chain A, domain 1"/>
    <property type="match status" value="1"/>
</dbReference>
<dbReference type="EMBL" id="AEDY01000100">
    <property type="protein sequence ID" value="EFO53686.1"/>
    <property type="molecule type" value="Genomic_DNA"/>
</dbReference>
<protein>
    <submittedName>
        <fullName evidence="1">Gamma-glutamyl phosphate reductase</fullName>
        <ecNumber evidence="1">1.2.1.41</ecNumber>
    </submittedName>
</protein>